<reference evidence="8" key="1">
    <citation type="journal article" date="2005" name="Nature">
        <title>The map-based sequence of the rice genome.</title>
        <authorList>
            <consortium name="International rice genome sequencing project (IRGSP)"/>
            <person name="Matsumoto T."/>
            <person name="Wu J."/>
            <person name="Kanamori H."/>
            <person name="Katayose Y."/>
            <person name="Fujisawa M."/>
            <person name="Namiki N."/>
            <person name="Mizuno H."/>
            <person name="Yamamoto K."/>
            <person name="Antonio B.A."/>
            <person name="Baba T."/>
            <person name="Sakata K."/>
            <person name="Nagamura Y."/>
            <person name="Aoki H."/>
            <person name="Arikawa K."/>
            <person name="Arita K."/>
            <person name="Bito T."/>
            <person name="Chiden Y."/>
            <person name="Fujitsuka N."/>
            <person name="Fukunaka R."/>
            <person name="Hamada M."/>
            <person name="Harada C."/>
            <person name="Hayashi A."/>
            <person name="Hijishita S."/>
            <person name="Honda M."/>
            <person name="Hosokawa S."/>
            <person name="Ichikawa Y."/>
            <person name="Idonuma A."/>
            <person name="Iijima M."/>
            <person name="Ikeda M."/>
            <person name="Ikeno M."/>
            <person name="Ito K."/>
            <person name="Ito S."/>
            <person name="Ito T."/>
            <person name="Ito Y."/>
            <person name="Ito Y."/>
            <person name="Iwabuchi A."/>
            <person name="Kamiya K."/>
            <person name="Karasawa W."/>
            <person name="Kurita K."/>
            <person name="Katagiri S."/>
            <person name="Kikuta A."/>
            <person name="Kobayashi H."/>
            <person name="Kobayashi N."/>
            <person name="Machita K."/>
            <person name="Maehara T."/>
            <person name="Masukawa M."/>
            <person name="Mizubayashi T."/>
            <person name="Mukai Y."/>
            <person name="Nagasaki H."/>
            <person name="Nagata Y."/>
            <person name="Naito S."/>
            <person name="Nakashima M."/>
            <person name="Nakama Y."/>
            <person name="Nakamichi Y."/>
            <person name="Nakamura M."/>
            <person name="Meguro A."/>
            <person name="Negishi M."/>
            <person name="Ohta I."/>
            <person name="Ohta T."/>
            <person name="Okamoto M."/>
            <person name="Ono N."/>
            <person name="Saji S."/>
            <person name="Sakaguchi M."/>
            <person name="Sakai K."/>
            <person name="Shibata M."/>
            <person name="Shimokawa T."/>
            <person name="Song J."/>
            <person name="Takazaki Y."/>
            <person name="Terasawa K."/>
            <person name="Tsugane M."/>
            <person name="Tsuji K."/>
            <person name="Ueda S."/>
            <person name="Waki K."/>
            <person name="Yamagata H."/>
            <person name="Yamamoto M."/>
            <person name="Yamamoto S."/>
            <person name="Yamane H."/>
            <person name="Yoshiki S."/>
            <person name="Yoshihara R."/>
            <person name="Yukawa K."/>
            <person name="Zhong H."/>
            <person name="Yano M."/>
            <person name="Yuan Q."/>
            <person name="Ouyang S."/>
            <person name="Liu J."/>
            <person name="Jones K.M."/>
            <person name="Gansberger K."/>
            <person name="Moffat K."/>
            <person name="Hill J."/>
            <person name="Bera J."/>
            <person name="Fadrosh D."/>
            <person name="Jin S."/>
            <person name="Johri S."/>
            <person name="Kim M."/>
            <person name="Overton L."/>
            <person name="Reardon M."/>
            <person name="Tsitrin T."/>
            <person name="Vuong H."/>
            <person name="Weaver B."/>
            <person name="Ciecko A."/>
            <person name="Tallon L."/>
            <person name="Jackson J."/>
            <person name="Pai G."/>
            <person name="Aken S.V."/>
            <person name="Utterback T."/>
            <person name="Reidmuller S."/>
            <person name="Feldblyum T."/>
            <person name="Hsiao J."/>
            <person name="Zismann V."/>
            <person name="Iobst S."/>
            <person name="de Vazeille A.R."/>
            <person name="Buell C.R."/>
            <person name="Ying K."/>
            <person name="Li Y."/>
            <person name="Lu T."/>
            <person name="Huang Y."/>
            <person name="Zhao Q."/>
            <person name="Feng Q."/>
            <person name="Zhang L."/>
            <person name="Zhu J."/>
            <person name="Weng Q."/>
            <person name="Mu J."/>
            <person name="Lu Y."/>
            <person name="Fan D."/>
            <person name="Liu Y."/>
            <person name="Guan J."/>
            <person name="Zhang Y."/>
            <person name="Yu S."/>
            <person name="Liu X."/>
            <person name="Zhang Y."/>
            <person name="Hong G."/>
            <person name="Han B."/>
            <person name="Choisne N."/>
            <person name="Demange N."/>
            <person name="Orjeda G."/>
            <person name="Samain S."/>
            <person name="Cattolico L."/>
            <person name="Pelletier E."/>
            <person name="Couloux A."/>
            <person name="Segurens B."/>
            <person name="Wincker P."/>
            <person name="D'Hont A."/>
            <person name="Scarpelli C."/>
            <person name="Weissenbach J."/>
            <person name="Salanoubat M."/>
            <person name="Quetier F."/>
            <person name="Yu Y."/>
            <person name="Kim H.R."/>
            <person name="Rambo T."/>
            <person name="Currie J."/>
            <person name="Collura K."/>
            <person name="Luo M."/>
            <person name="Yang T."/>
            <person name="Ammiraju J.S.S."/>
            <person name="Engler F."/>
            <person name="Soderlund C."/>
            <person name="Wing R.A."/>
            <person name="Palmer L.E."/>
            <person name="de la Bastide M."/>
            <person name="Spiegel L."/>
            <person name="Nascimento L."/>
            <person name="Zutavern T."/>
            <person name="O'Shaughnessy A."/>
            <person name="Dike S."/>
            <person name="Dedhia N."/>
            <person name="Preston R."/>
            <person name="Balija V."/>
            <person name="McCombie W.R."/>
            <person name="Chow T."/>
            <person name="Chen H."/>
            <person name="Chung M."/>
            <person name="Chen C."/>
            <person name="Shaw J."/>
            <person name="Wu H."/>
            <person name="Hsiao K."/>
            <person name="Chao Y."/>
            <person name="Chu M."/>
            <person name="Cheng C."/>
            <person name="Hour A."/>
            <person name="Lee P."/>
            <person name="Lin S."/>
            <person name="Lin Y."/>
            <person name="Liou J."/>
            <person name="Liu S."/>
            <person name="Hsing Y."/>
            <person name="Raghuvanshi S."/>
            <person name="Mohanty A."/>
            <person name="Bharti A.K."/>
            <person name="Gaur A."/>
            <person name="Gupta V."/>
            <person name="Kumar D."/>
            <person name="Ravi V."/>
            <person name="Vij S."/>
            <person name="Kapur A."/>
            <person name="Khurana P."/>
            <person name="Khurana P."/>
            <person name="Khurana J.P."/>
            <person name="Tyagi A.K."/>
            <person name="Gaikwad K."/>
            <person name="Singh A."/>
            <person name="Dalal V."/>
            <person name="Srivastava S."/>
            <person name="Dixit A."/>
            <person name="Pal A.K."/>
            <person name="Ghazi I.A."/>
            <person name="Yadav M."/>
            <person name="Pandit A."/>
            <person name="Bhargava A."/>
            <person name="Sureshbabu K."/>
            <person name="Batra K."/>
            <person name="Sharma T.R."/>
            <person name="Mohapatra T."/>
            <person name="Singh N.K."/>
            <person name="Messing J."/>
            <person name="Nelson A.B."/>
            <person name="Fuks G."/>
            <person name="Kavchok S."/>
            <person name="Keizer G."/>
            <person name="Linton E."/>
            <person name="Llaca V."/>
            <person name="Song R."/>
            <person name="Tanyolac B."/>
            <person name="Young S."/>
            <person name="Ho-Il K."/>
            <person name="Hahn J.H."/>
            <person name="Sangsakoo G."/>
            <person name="Vanavichit A."/>
            <person name="de Mattos Luiz.A.T."/>
            <person name="Zimmer P.D."/>
            <person name="Malone G."/>
            <person name="Dellagostin O."/>
            <person name="de Oliveira A.C."/>
            <person name="Bevan M."/>
            <person name="Bancroft I."/>
            <person name="Minx P."/>
            <person name="Cordum H."/>
            <person name="Wilson R."/>
            <person name="Cheng Z."/>
            <person name="Jin W."/>
            <person name="Jiang J."/>
            <person name="Leong S.A."/>
            <person name="Iwama H."/>
            <person name="Gojobori T."/>
            <person name="Itoh T."/>
            <person name="Niimura Y."/>
            <person name="Fujii Y."/>
            <person name="Habara T."/>
            <person name="Sakai H."/>
            <person name="Sato Y."/>
            <person name="Wilson G."/>
            <person name="Kumar K."/>
            <person name="McCouch S."/>
            <person name="Juretic N."/>
            <person name="Hoen D."/>
            <person name="Wright S."/>
            <person name="Bruskiewich R."/>
            <person name="Bureau T."/>
            <person name="Miyao A."/>
            <person name="Hirochika H."/>
            <person name="Nishikawa T."/>
            <person name="Kadowaki K."/>
            <person name="Sugiura M."/>
            <person name="Burr B."/>
            <person name="Sasaki T."/>
        </authorList>
    </citation>
    <scope>NUCLEOTIDE SEQUENCE [LARGE SCALE GENOMIC DNA]</scope>
    <source>
        <strain evidence="8">cv. Nipponbare</strain>
    </source>
</reference>
<evidence type="ECO:0000256" key="2">
    <source>
        <dbReference type="ARBA" id="ARBA00022771"/>
    </source>
</evidence>
<organism evidence="7 8">
    <name type="scientific">Oryza sativa subsp. japonica</name>
    <name type="common">Rice</name>
    <dbReference type="NCBI Taxonomy" id="39947"/>
    <lineage>
        <taxon>Eukaryota</taxon>
        <taxon>Viridiplantae</taxon>
        <taxon>Streptophyta</taxon>
        <taxon>Embryophyta</taxon>
        <taxon>Tracheophyta</taxon>
        <taxon>Spermatophyta</taxon>
        <taxon>Magnoliopsida</taxon>
        <taxon>Liliopsida</taxon>
        <taxon>Poales</taxon>
        <taxon>Poaceae</taxon>
        <taxon>BOP clade</taxon>
        <taxon>Oryzoideae</taxon>
        <taxon>Oryzeae</taxon>
        <taxon>Oryzinae</taxon>
        <taxon>Oryza</taxon>
        <taxon>Oryza sativa</taxon>
    </lineage>
</organism>
<dbReference type="InterPro" id="IPR006564">
    <property type="entry name" value="Znf_PMZ"/>
</dbReference>
<protein>
    <recommendedName>
        <fullName evidence="6">SWIM-type domain-containing protein</fullName>
    </recommendedName>
</protein>
<feature type="compositionally biased region" description="Low complexity" evidence="5">
    <location>
        <begin position="290"/>
        <end position="299"/>
    </location>
</feature>
<evidence type="ECO:0000313" key="7">
    <source>
        <dbReference type="EMBL" id="AAV32148.1"/>
    </source>
</evidence>
<reference evidence="8" key="2">
    <citation type="journal article" date="2008" name="Nucleic Acids Res.">
        <title>The rice annotation project database (RAP-DB): 2008 update.</title>
        <authorList>
            <consortium name="The rice annotation project (RAP)"/>
        </authorList>
    </citation>
    <scope>GENOME REANNOTATION</scope>
    <source>
        <strain evidence="8">cv. Nipponbare</strain>
    </source>
</reference>
<evidence type="ECO:0000256" key="5">
    <source>
        <dbReference type="SAM" id="MobiDB-lite"/>
    </source>
</evidence>
<dbReference type="PROSITE" id="PS50966">
    <property type="entry name" value="ZF_SWIM"/>
    <property type="match status" value="1"/>
</dbReference>
<proteinExistence type="predicted"/>
<gene>
    <name evidence="7" type="ORF">OJ1308_D01.7</name>
</gene>
<feature type="region of interest" description="Disordered" evidence="5">
    <location>
        <begin position="283"/>
        <end position="327"/>
    </location>
</feature>
<keyword evidence="1" id="KW-0479">Metal-binding</keyword>
<evidence type="ECO:0000256" key="4">
    <source>
        <dbReference type="PROSITE-ProRule" id="PRU00325"/>
    </source>
</evidence>
<keyword evidence="2 4" id="KW-0863">Zinc-finger</keyword>
<dbReference type="AlphaFoldDB" id="Q5WMU9"/>
<name>Q5WMU9_ORYSJ</name>
<evidence type="ECO:0000259" key="6">
    <source>
        <dbReference type="PROSITE" id="PS50966"/>
    </source>
</evidence>
<sequence length="579" mass="64678">MWAPLYGIDDVILALNSRQHTIQKFIRINHRFHPLDYSIINHQNNKRFQEQIVNNELPAYEFYCYRGKVGNTVKYHLLNGLRQGGTAASMERRRGNGRAGGESELSVKRRQWRRCTGRTGGVNDQEWGRLLMQSRAEVVLARETGNSADGVVDGEVAATELVESVSRALPMRMGRRFCPCSVAKGDRDPAGLEEEPERSLAVVDPDAGVVDAEAGVDPVLYVSPEGVVEAEPPPVGQGHDVAPAFVDWDSLDILARNEEEGRFEIVDDNGFYELLGLRAEDEQAERDRQAAATAGVANADGGGGVPDADGRGGAPDANGERGGVDDSIDAAIPVDDSILGERVMAYDPDNPCMDLGRIYPNMEEFRLAMRQFAINKEFELDVVTLLRDYHTCTSSSMRRTTTATSKWVASKAVKIMKNNPEGCRPYISVDSTALNEWLETYHPLKWMRSAFNPAIKCDYITNNLAESFNNWIKDYKELSVSEVVDNSTTHGKYIVKACLQYCSCEEWQHIGKPFQHALALITAQQSRDVNIEDFVNPYYLVQMFKNAYKRVIEPLVTDHTGQKLIYLGTKCTTSMKDCW</sequence>
<dbReference type="SMART" id="SM00575">
    <property type="entry name" value="ZnF_PMZ"/>
    <property type="match status" value="1"/>
</dbReference>
<dbReference type="Proteomes" id="UP000000763">
    <property type="component" value="Chromosome 5"/>
</dbReference>
<dbReference type="InterPro" id="IPR007527">
    <property type="entry name" value="Znf_SWIM"/>
</dbReference>
<evidence type="ECO:0000313" key="8">
    <source>
        <dbReference type="Proteomes" id="UP000000763"/>
    </source>
</evidence>
<accession>Q5WMU9</accession>
<dbReference type="EMBL" id="AC104271">
    <property type="protein sequence ID" value="AAV32148.1"/>
    <property type="molecule type" value="Genomic_DNA"/>
</dbReference>
<feature type="domain" description="SWIM-type" evidence="6">
    <location>
        <begin position="493"/>
        <end position="525"/>
    </location>
</feature>
<evidence type="ECO:0000256" key="3">
    <source>
        <dbReference type="ARBA" id="ARBA00022833"/>
    </source>
</evidence>
<dbReference type="GO" id="GO:0008270">
    <property type="term" value="F:zinc ion binding"/>
    <property type="evidence" value="ECO:0007669"/>
    <property type="project" value="UniProtKB-KW"/>
</dbReference>
<evidence type="ECO:0000256" key="1">
    <source>
        <dbReference type="ARBA" id="ARBA00022723"/>
    </source>
</evidence>
<keyword evidence="3" id="KW-0862">Zinc</keyword>